<sequence>MSHVLRSAESGYDQQNCFTREIRAHDAGASRTPPGGVVMPEFRDRAAAFA</sequence>
<comment type="caution">
    <text evidence="1">The sequence shown here is derived from an EMBL/GenBank/DDBJ whole genome shotgun (WGS) entry which is preliminary data.</text>
</comment>
<dbReference type="EMBL" id="JACIBV010000002">
    <property type="protein sequence ID" value="MBB3733053.1"/>
    <property type="molecule type" value="Genomic_DNA"/>
</dbReference>
<keyword evidence="2" id="KW-1185">Reference proteome</keyword>
<reference evidence="1 2" key="1">
    <citation type="submission" date="2020-08" db="EMBL/GenBank/DDBJ databases">
        <title>Sequencing the genomes of 1000 actinobacteria strains.</title>
        <authorList>
            <person name="Klenk H.-P."/>
        </authorList>
    </citation>
    <scope>NUCLEOTIDE SEQUENCE [LARGE SCALE GENOMIC DNA]</scope>
    <source>
        <strain evidence="1 2">DSM 44320</strain>
    </source>
</reference>
<protein>
    <submittedName>
        <fullName evidence="1">Uncharacterized protein</fullName>
    </submittedName>
</protein>
<evidence type="ECO:0000313" key="2">
    <source>
        <dbReference type="Proteomes" id="UP000579945"/>
    </source>
</evidence>
<proteinExistence type="predicted"/>
<evidence type="ECO:0000313" key="1">
    <source>
        <dbReference type="EMBL" id="MBB3733053.1"/>
    </source>
</evidence>
<organism evidence="1 2">
    <name type="scientific">Nonomuraea dietziae</name>
    <dbReference type="NCBI Taxonomy" id="65515"/>
    <lineage>
        <taxon>Bacteria</taxon>
        <taxon>Bacillati</taxon>
        <taxon>Actinomycetota</taxon>
        <taxon>Actinomycetes</taxon>
        <taxon>Streptosporangiales</taxon>
        <taxon>Streptosporangiaceae</taxon>
        <taxon>Nonomuraea</taxon>
    </lineage>
</organism>
<name>A0A7W5YCE8_9ACTN</name>
<dbReference type="AlphaFoldDB" id="A0A7W5YCE8"/>
<gene>
    <name evidence="1" type="ORF">FHR33_009000</name>
</gene>
<dbReference type="Proteomes" id="UP000579945">
    <property type="component" value="Unassembled WGS sequence"/>
</dbReference>
<accession>A0A7W5YCE8</accession>